<evidence type="ECO:0000259" key="10">
    <source>
        <dbReference type="PROSITE" id="PS50862"/>
    </source>
</evidence>
<dbReference type="InterPro" id="IPR010978">
    <property type="entry name" value="tRNA-bd_arm"/>
</dbReference>
<evidence type="ECO:0000256" key="1">
    <source>
        <dbReference type="ARBA" id="ARBA00010728"/>
    </source>
</evidence>
<reference evidence="11" key="1">
    <citation type="submission" date="2022-01" db="EMBL/GenBank/DDBJ databases">
        <authorList>
            <person name="Braso-Vives M."/>
        </authorList>
    </citation>
    <scope>NUCLEOTIDE SEQUENCE</scope>
</reference>
<evidence type="ECO:0000256" key="6">
    <source>
        <dbReference type="ARBA" id="ARBA00023146"/>
    </source>
</evidence>
<keyword evidence="5 9" id="KW-0067">ATP-binding</keyword>
<feature type="site" description="Important for serine binding" evidence="8">
    <location>
        <position position="457"/>
    </location>
</feature>
<feature type="binding site" evidence="8">
    <location>
        <position position="333"/>
    </location>
    <ligand>
        <name>L-serine</name>
        <dbReference type="ChEBI" id="CHEBI:33384"/>
    </ligand>
</feature>
<keyword evidence="4" id="KW-0547">Nucleotide-binding</keyword>
<dbReference type="InterPro" id="IPR006195">
    <property type="entry name" value="aa-tRNA-synth_II"/>
</dbReference>
<comment type="similarity">
    <text evidence="1">Belongs to the class-II aminoacyl-tRNA synthetase family. Type-1 seryl-tRNA synthetase subfamily.</text>
</comment>
<evidence type="ECO:0000313" key="11">
    <source>
        <dbReference type="EMBL" id="CAH1254706.1"/>
    </source>
</evidence>
<evidence type="ECO:0000256" key="8">
    <source>
        <dbReference type="PIRSR" id="PIRSR001529-1"/>
    </source>
</evidence>
<proteinExistence type="inferred from homology"/>
<feature type="binding site" evidence="9">
    <location>
        <begin position="422"/>
        <end position="425"/>
    </location>
    <ligand>
        <name>ATP</name>
        <dbReference type="ChEBI" id="CHEBI:30616"/>
    </ligand>
</feature>
<dbReference type="InterPro" id="IPR045864">
    <property type="entry name" value="aa-tRNA-synth_II/BPL/LPL"/>
</dbReference>
<dbReference type="Gene3D" id="3.30.930.10">
    <property type="entry name" value="Bira Bifunctional Protein, Domain 2"/>
    <property type="match status" value="1"/>
</dbReference>
<gene>
    <name evidence="11" type="primary">SARS2</name>
    <name evidence="11" type="ORF">BLAG_LOCUS14009</name>
</gene>
<dbReference type="InterPro" id="IPR015866">
    <property type="entry name" value="Ser-tRNA-synth_1_N"/>
</dbReference>
<keyword evidence="6" id="KW-0030">Aminoacyl-tRNA synthetase</keyword>
<accession>A0A8J9ZJD7</accession>
<dbReference type="SUPFAM" id="SSF46589">
    <property type="entry name" value="tRNA-binding arm"/>
    <property type="match status" value="1"/>
</dbReference>
<evidence type="ECO:0000256" key="2">
    <source>
        <dbReference type="ARBA" id="ARBA00012840"/>
    </source>
</evidence>
<dbReference type="PANTHER" id="PTHR11778">
    <property type="entry name" value="SERYL-TRNA SYNTHETASE"/>
    <property type="match status" value="1"/>
</dbReference>
<feature type="binding site" evidence="8">
    <location>
        <position position="302"/>
    </location>
    <ligand>
        <name>L-serine</name>
        <dbReference type="ChEBI" id="CHEBI:33384"/>
    </ligand>
</feature>
<organism evidence="11 12">
    <name type="scientific">Branchiostoma lanceolatum</name>
    <name type="common">Common lancelet</name>
    <name type="synonym">Amphioxus lanceolatum</name>
    <dbReference type="NCBI Taxonomy" id="7740"/>
    <lineage>
        <taxon>Eukaryota</taxon>
        <taxon>Metazoa</taxon>
        <taxon>Chordata</taxon>
        <taxon>Cephalochordata</taxon>
        <taxon>Leptocardii</taxon>
        <taxon>Amphioxiformes</taxon>
        <taxon>Branchiostomatidae</taxon>
        <taxon>Branchiostoma</taxon>
    </lineage>
</organism>
<dbReference type="Proteomes" id="UP000838412">
    <property type="component" value="Chromosome 2"/>
</dbReference>
<evidence type="ECO:0000256" key="4">
    <source>
        <dbReference type="ARBA" id="ARBA00022741"/>
    </source>
</evidence>
<dbReference type="Gene3D" id="1.10.287.40">
    <property type="entry name" value="Serine-tRNA synthetase, tRNA binding domain"/>
    <property type="match status" value="1"/>
</dbReference>
<dbReference type="SUPFAM" id="SSF55681">
    <property type="entry name" value="Class II aaRS and biotin synthetases"/>
    <property type="match status" value="1"/>
</dbReference>
<dbReference type="GO" id="GO:0006434">
    <property type="term" value="P:seryl-tRNA aminoacylation"/>
    <property type="evidence" value="ECO:0007669"/>
    <property type="project" value="InterPro"/>
</dbReference>
<feature type="binding site" evidence="8">
    <location>
        <position position="455"/>
    </location>
    <ligand>
        <name>L-serine</name>
        <dbReference type="ChEBI" id="CHEBI:33384"/>
    </ligand>
</feature>
<dbReference type="GO" id="GO:0004828">
    <property type="term" value="F:serine-tRNA ligase activity"/>
    <property type="evidence" value="ECO:0007669"/>
    <property type="project" value="UniProtKB-EC"/>
</dbReference>
<sequence>MIRTTIVRTLRSSFLARTNRCVVHHTQHPGRILARCCSSQDGKYLLHEQDGLYDHMTRGIIDEIEFDVEDICKNADSVAQRVRDRKGEMQEDEVYKLVDLWQERCRVKGQVDELQEQRQALANQGKDLKGQQNSAEFKDLQVKGRQLRKEFNEASRSETELNSQLYNILLRLPNSCHPSVPVGDESQARLVETVGEKPAFKFVPRGHLELGERLDILQLRHLANVSGHRSYYLKGAGAQLQHALVQFTQDRLYKQGFTPLVVPDFFYPAILEGCGMMKSRAFDTQIYTLDSTKHESLCLAGTAEVGIAGMFKDHVLRADQLPQKAFAVSTCYRAETWSGTEPHGIYRVHHFTKVEMFGVTANDDGSESDRLQQEFLSLQKDLYSELGLCFRIIDMPTQELGLPAHRKYDVEAWMPGRDSFGEVSSASNCTDYQSKRLHIRYETEQEELKYAHTVNATACAVPRLIILILENFQQEDGSVVVPEALQPYMAGRKVLTVQDGLPMKYTGRERRVFKQHKKKFSKYR</sequence>
<dbReference type="InterPro" id="IPR002317">
    <property type="entry name" value="Ser-tRNA-ligase_type_1"/>
</dbReference>
<name>A0A8J9ZJD7_BRALA</name>
<dbReference type="PIRSF" id="PIRSF001529">
    <property type="entry name" value="Ser-tRNA-synth_IIa"/>
    <property type="match status" value="1"/>
</dbReference>
<keyword evidence="3" id="KW-0436">Ligase</keyword>
<feature type="binding site" evidence="9">
    <location>
        <begin position="333"/>
        <end position="335"/>
    </location>
    <ligand>
        <name>ATP</name>
        <dbReference type="ChEBI" id="CHEBI:30616"/>
    </ligand>
</feature>
<evidence type="ECO:0000256" key="3">
    <source>
        <dbReference type="ARBA" id="ARBA00022598"/>
    </source>
</evidence>
<feature type="binding site" evidence="9">
    <location>
        <begin position="348"/>
        <end position="351"/>
    </location>
    <ligand>
        <name>ATP</name>
        <dbReference type="ChEBI" id="CHEBI:30616"/>
    </ligand>
</feature>
<dbReference type="AlphaFoldDB" id="A0A8J9ZJD7"/>
<evidence type="ECO:0000313" key="12">
    <source>
        <dbReference type="Proteomes" id="UP000838412"/>
    </source>
</evidence>
<evidence type="ECO:0000256" key="5">
    <source>
        <dbReference type="ARBA" id="ARBA00022840"/>
    </source>
</evidence>
<dbReference type="Pfam" id="PF00587">
    <property type="entry name" value="tRNA-synt_2b"/>
    <property type="match status" value="1"/>
</dbReference>
<dbReference type="InterPro" id="IPR042103">
    <property type="entry name" value="SerRS_1_N_sf"/>
</dbReference>
<protein>
    <recommendedName>
        <fullName evidence="2">serine--tRNA ligase</fullName>
        <ecNumber evidence="2">6.1.1.11</ecNumber>
    </recommendedName>
    <alternativeName>
        <fullName evidence="7">Seryl-tRNA synthetase</fullName>
    </alternativeName>
</protein>
<evidence type="ECO:0000256" key="9">
    <source>
        <dbReference type="PIRSR" id="PIRSR001529-2"/>
    </source>
</evidence>
<keyword evidence="12" id="KW-1185">Reference proteome</keyword>
<dbReference type="PROSITE" id="PS50862">
    <property type="entry name" value="AA_TRNA_LIGASE_II"/>
    <property type="match status" value="1"/>
</dbReference>
<dbReference type="OrthoDB" id="10264585at2759"/>
<dbReference type="EC" id="6.1.1.11" evidence="2"/>
<feature type="binding site" evidence="8">
    <location>
        <position position="355"/>
    </location>
    <ligand>
        <name>L-serine</name>
        <dbReference type="ChEBI" id="CHEBI:33384"/>
    </ligand>
</feature>
<evidence type="ECO:0000256" key="7">
    <source>
        <dbReference type="ARBA" id="ARBA00031113"/>
    </source>
</evidence>
<dbReference type="NCBIfam" id="TIGR00414">
    <property type="entry name" value="serS"/>
    <property type="match status" value="1"/>
</dbReference>
<dbReference type="Pfam" id="PF02403">
    <property type="entry name" value="Seryl_tRNA_N"/>
    <property type="match status" value="1"/>
</dbReference>
<dbReference type="FunFam" id="3.30.930.10:FF:000047">
    <property type="entry name" value="serine--tRNA ligase, mitochondrial isoform X2"/>
    <property type="match status" value="1"/>
</dbReference>
<dbReference type="InterPro" id="IPR002314">
    <property type="entry name" value="aa-tRNA-synt_IIb"/>
</dbReference>
<dbReference type="EMBL" id="OV696687">
    <property type="protein sequence ID" value="CAH1254706.1"/>
    <property type="molecule type" value="Genomic_DNA"/>
</dbReference>
<feature type="domain" description="Aminoacyl-transfer RNA synthetases class-II family profile" evidence="10">
    <location>
        <begin position="204"/>
        <end position="482"/>
    </location>
</feature>
<dbReference type="GO" id="GO:0005524">
    <property type="term" value="F:ATP binding"/>
    <property type="evidence" value="ECO:0007669"/>
    <property type="project" value="UniProtKB-KW"/>
</dbReference>